<gene>
    <name evidence="1" type="ORF">DIATSA_LOCUS7061</name>
</gene>
<dbReference type="AlphaFoldDB" id="A0A9N9R4D4"/>
<reference evidence="1" key="2">
    <citation type="submission" date="2022-10" db="EMBL/GenBank/DDBJ databases">
        <authorList>
            <consortium name="ENA_rothamsted_submissions"/>
            <consortium name="culmorum"/>
            <person name="King R."/>
        </authorList>
    </citation>
    <scope>NUCLEOTIDE SEQUENCE</scope>
</reference>
<name>A0A9N9R4D4_9NEOP</name>
<accession>A0A9N9R4D4</accession>
<evidence type="ECO:0000313" key="1">
    <source>
        <dbReference type="EMBL" id="CAG9789315.1"/>
    </source>
</evidence>
<dbReference type="OrthoDB" id="7491435at2759"/>
<reference evidence="1" key="1">
    <citation type="submission" date="2021-12" db="EMBL/GenBank/DDBJ databases">
        <authorList>
            <person name="King R."/>
        </authorList>
    </citation>
    <scope>NUCLEOTIDE SEQUENCE</scope>
</reference>
<proteinExistence type="predicted"/>
<evidence type="ECO:0000313" key="2">
    <source>
        <dbReference type="Proteomes" id="UP001153714"/>
    </source>
</evidence>
<keyword evidence="2" id="KW-1185">Reference proteome</keyword>
<dbReference type="EMBL" id="OU893333">
    <property type="protein sequence ID" value="CAG9789315.1"/>
    <property type="molecule type" value="Genomic_DNA"/>
</dbReference>
<sequence length="604" mass="70173">MGKLEKRIKSDRINALKKKYDAYLEEDRKRKERNEYILEKLDKMRCCNALAQVRKKSSNIDESCKVALNTVPTQSFQSTSCRPIDSTSINIRDSLPETHNNTDETIILQEISKKYILIPKLRYMQSNDYIQYAKPQIDESNDWKSKYDILAQLKKNEKEDLETEPHTAYMLNTLVTKDEDGNKSKTEQFECDKTRQRVNEQIQNYNHDNNYNEKINIERAEIKVDSPNKKADDIVNENYRYDISHSEVTQKESYNEFKKNVVPHENSNTGNLSNTDNNIIQDATEFDTVADYGTNDIPNEYSSVAISNTQEYNTSEDVKQSSSISDHYELKEGNSTEAITSNAFMVDGNSTNTIEQHEYPIEIINSQEFAPRYDGCDEEKLSTNPEEQLMKDSDYSSNFNNEVVAMAPDNTEETDNIFDPVVISEDTVPVETTGIETFTENKDEYYNEQATDNYMYNEVTDNYNTEYSAPNENYSQQEYDAYYEGVQTEAPYAIETNEDEAALQQYDQNYQQQYDTDHNNPQDYQQYVEQGYEQNEYTEQPEVDLTQQYDNQDDTLQHVEQVLDNEQGYIVEKQNELIETSNAEKAVALEPATDKIIEKHVKAQ</sequence>
<organism evidence="1 2">
    <name type="scientific">Diatraea saccharalis</name>
    <name type="common">sugarcane borer</name>
    <dbReference type="NCBI Taxonomy" id="40085"/>
    <lineage>
        <taxon>Eukaryota</taxon>
        <taxon>Metazoa</taxon>
        <taxon>Ecdysozoa</taxon>
        <taxon>Arthropoda</taxon>
        <taxon>Hexapoda</taxon>
        <taxon>Insecta</taxon>
        <taxon>Pterygota</taxon>
        <taxon>Neoptera</taxon>
        <taxon>Endopterygota</taxon>
        <taxon>Lepidoptera</taxon>
        <taxon>Glossata</taxon>
        <taxon>Ditrysia</taxon>
        <taxon>Pyraloidea</taxon>
        <taxon>Crambidae</taxon>
        <taxon>Crambinae</taxon>
        <taxon>Diatraea</taxon>
    </lineage>
</organism>
<dbReference type="Proteomes" id="UP001153714">
    <property type="component" value="Chromosome 2"/>
</dbReference>
<protein>
    <submittedName>
        <fullName evidence="1">Uncharacterized protein</fullName>
    </submittedName>
</protein>